<dbReference type="Pfam" id="PF15249">
    <property type="entry name" value="GLTSCR1"/>
    <property type="match status" value="1"/>
</dbReference>
<gene>
    <name evidence="4" type="ORF">CDCA_CDCA09G2719</name>
</gene>
<evidence type="ECO:0000259" key="3">
    <source>
        <dbReference type="Pfam" id="PF15249"/>
    </source>
</evidence>
<proteinExistence type="predicted"/>
<feature type="region of interest" description="Disordered" evidence="2">
    <location>
        <begin position="281"/>
        <end position="308"/>
    </location>
</feature>
<keyword evidence="5" id="KW-1185">Reference proteome</keyword>
<accession>A0AAV9IWN1</accession>
<comment type="caution">
    <text evidence="4">The sequence shown here is derived from an EMBL/GenBank/DDBJ whole genome shotgun (WGS) entry which is preliminary data.</text>
</comment>
<dbReference type="InterPro" id="IPR015671">
    <property type="entry name" value="GSCR1_dom"/>
</dbReference>
<evidence type="ECO:0000313" key="5">
    <source>
        <dbReference type="Proteomes" id="UP001301350"/>
    </source>
</evidence>
<evidence type="ECO:0000256" key="1">
    <source>
        <dbReference type="SAM" id="Coils"/>
    </source>
</evidence>
<dbReference type="EMBL" id="JANCYW010000009">
    <property type="protein sequence ID" value="KAK4536694.1"/>
    <property type="molecule type" value="Genomic_DNA"/>
</dbReference>
<sequence length="377" mass="40801">MPGGEPPNAAAADDAQGEHRRGIESYTDAFDAWARARNELEQQLRTREQQLAAVQRLLSEKQRPNGDAIRFSLAELSTAQGKLEAERGVLRRTLVEHEHQRPRPTAAPKLPLAEIDRVLGIVGSERSAHDGGDEGPEPAGAQSPTTLALAQLHTEEVAARFVETRETVQAALQVAQTMFSARSTTDGKDDGTEGAVGAEYTVMLPDMDAAKLAQAPSPWPRIGLQHLQAAHGKTAARLHGEYAAILQPDVRTPFQSVDDVWNRLLPYHLFYGQLAPDQQQQTVNAAELSRADAKGQQEQPGETTPQTVSRLTVLEQRLGRYLERVGDSEASCQLLVDQAALQGSRREAHGVPSAAAEAVRESQYVAAGKQVPAPALP</sequence>
<evidence type="ECO:0000313" key="4">
    <source>
        <dbReference type="EMBL" id="KAK4536694.1"/>
    </source>
</evidence>
<keyword evidence="1" id="KW-0175">Coiled coil</keyword>
<evidence type="ECO:0000256" key="2">
    <source>
        <dbReference type="SAM" id="MobiDB-lite"/>
    </source>
</evidence>
<reference evidence="4 5" key="1">
    <citation type="submission" date="2022-07" db="EMBL/GenBank/DDBJ databases">
        <title>Genome-wide signatures of adaptation to extreme environments.</title>
        <authorList>
            <person name="Cho C.H."/>
            <person name="Yoon H.S."/>
        </authorList>
    </citation>
    <scope>NUCLEOTIDE SEQUENCE [LARGE SCALE GENOMIC DNA]</scope>
    <source>
        <strain evidence="4 5">DBV 063 E5</strain>
    </source>
</reference>
<name>A0AAV9IWN1_CYACA</name>
<dbReference type="AlphaFoldDB" id="A0AAV9IWN1"/>
<feature type="region of interest" description="Disordered" evidence="2">
    <location>
        <begin position="1"/>
        <end position="21"/>
    </location>
</feature>
<protein>
    <recommendedName>
        <fullName evidence="3">GLTSCR protein conserved domain-containing protein</fullName>
    </recommendedName>
</protein>
<feature type="coiled-coil region" evidence="1">
    <location>
        <begin position="23"/>
        <end position="57"/>
    </location>
</feature>
<dbReference type="Proteomes" id="UP001301350">
    <property type="component" value="Unassembled WGS sequence"/>
</dbReference>
<feature type="compositionally biased region" description="Low complexity" evidence="2">
    <location>
        <begin position="296"/>
        <end position="307"/>
    </location>
</feature>
<organism evidence="4 5">
    <name type="scientific">Cyanidium caldarium</name>
    <name type="common">Red alga</name>
    <dbReference type="NCBI Taxonomy" id="2771"/>
    <lineage>
        <taxon>Eukaryota</taxon>
        <taxon>Rhodophyta</taxon>
        <taxon>Bangiophyceae</taxon>
        <taxon>Cyanidiales</taxon>
        <taxon>Cyanidiaceae</taxon>
        <taxon>Cyanidium</taxon>
    </lineage>
</organism>
<feature type="domain" description="GLTSCR protein conserved" evidence="3">
    <location>
        <begin position="244"/>
        <end position="347"/>
    </location>
</feature>